<dbReference type="RefSeq" id="WP_273304996.1">
    <property type="nucleotide sequence ID" value="NZ_DYUD01000001.1"/>
</dbReference>
<name>A0A921MNX8_9BACT</name>
<protein>
    <recommendedName>
        <fullName evidence="9">Molybdopterin-synthase adenylyltransferase</fullName>
        <ecNumber evidence="8">2.7.7.80</ecNumber>
    </recommendedName>
    <alternativeName>
        <fullName evidence="12">MoaD protein adenylase</fullName>
    </alternativeName>
    <alternativeName>
        <fullName evidence="10">Molybdopterin-converting factor subunit 1 adenylase</fullName>
    </alternativeName>
    <alternativeName>
        <fullName evidence="11">Sulfur carrier protein MoaD adenylyltransferase</fullName>
    </alternativeName>
</protein>
<evidence type="ECO:0000256" key="8">
    <source>
        <dbReference type="ARBA" id="ARBA00066884"/>
    </source>
</evidence>
<dbReference type="GO" id="GO:0005524">
    <property type="term" value="F:ATP binding"/>
    <property type="evidence" value="ECO:0007669"/>
    <property type="project" value="UniProtKB-KW"/>
</dbReference>
<dbReference type="GO" id="GO:0061605">
    <property type="term" value="F:molybdopterin-synthase adenylyltransferase activity"/>
    <property type="evidence" value="ECO:0007669"/>
    <property type="project" value="UniProtKB-EC"/>
</dbReference>
<dbReference type="EC" id="2.7.7.80" evidence="8"/>
<organism evidence="15 16">
    <name type="scientific">Barnesiella viscericola</name>
    <dbReference type="NCBI Taxonomy" id="397865"/>
    <lineage>
        <taxon>Bacteria</taxon>
        <taxon>Pseudomonadati</taxon>
        <taxon>Bacteroidota</taxon>
        <taxon>Bacteroidia</taxon>
        <taxon>Bacteroidales</taxon>
        <taxon>Barnesiellaceae</taxon>
        <taxon>Barnesiella</taxon>
    </lineage>
</organism>
<dbReference type="PANTHER" id="PTHR10953:SF102">
    <property type="entry name" value="ADENYLYLTRANSFERASE AND SULFURTRANSFERASE MOCS3"/>
    <property type="match status" value="1"/>
</dbReference>
<evidence type="ECO:0000256" key="4">
    <source>
        <dbReference type="ARBA" id="ARBA00022840"/>
    </source>
</evidence>
<keyword evidence="3" id="KW-0547">Nucleotide-binding</keyword>
<accession>A0A921MNX8</accession>
<comment type="similarity">
    <text evidence="1">Belongs to the HesA/MoeB/ThiF family.</text>
</comment>
<dbReference type="InterPro" id="IPR045886">
    <property type="entry name" value="ThiF/MoeB/HesA"/>
</dbReference>
<dbReference type="Proteomes" id="UP000757103">
    <property type="component" value="Unassembled WGS sequence"/>
</dbReference>
<dbReference type="GO" id="GO:0008641">
    <property type="term" value="F:ubiquitin-like modifier activating enzyme activity"/>
    <property type="evidence" value="ECO:0007669"/>
    <property type="project" value="InterPro"/>
</dbReference>
<dbReference type="GO" id="GO:0008146">
    <property type="term" value="F:sulfotransferase activity"/>
    <property type="evidence" value="ECO:0007669"/>
    <property type="project" value="TreeGrafter"/>
</dbReference>
<keyword evidence="13" id="KW-0472">Membrane</keyword>
<sequence>MNDRYSRQTMLPEIGEAGQERLQKTRVLIVGVGGLGSPIALYLTAAGVGCLGLVDDDMVSMSNLQRQVLYTEAEVGAPKVECARRRLSTLNSMTRIETYPTRLTAENAESIIDNYDLVVDGCDNAATRYLIDEVCARQGKPYVYGSIAAFEGQVSVFNYRGGPRYSDLYPRPEVIPPAQPGGVIGSIPGVIGSIQATEAIKIIVGCGEVLSGKLYLVDLLSLRHDIIEI</sequence>
<evidence type="ECO:0000256" key="7">
    <source>
        <dbReference type="ARBA" id="ARBA00063809"/>
    </source>
</evidence>
<evidence type="ECO:0000256" key="2">
    <source>
        <dbReference type="ARBA" id="ARBA00022679"/>
    </source>
</evidence>
<dbReference type="Pfam" id="PF00899">
    <property type="entry name" value="ThiF"/>
    <property type="match status" value="1"/>
</dbReference>
<comment type="caution">
    <text evidence="15">The sequence shown here is derived from an EMBL/GenBank/DDBJ whole genome shotgun (WGS) entry which is preliminary data.</text>
</comment>
<dbReference type="SUPFAM" id="SSF69572">
    <property type="entry name" value="Activating enzymes of the ubiquitin-like proteins"/>
    <property type="match status" value="1"/>
</dbReference>
<keyword evidence="2" id="KW-0808">Transferase</keyword>
<evidence type="ECO:0000259" key="14">
    <source>
        <dbReference type="Pfam" id="PF00899"/>
    </source>
</evidence>
<dbReference type="GO" id="GO:0004792">
    <property type="term" value="F:thiosulfate-cyanide sulfurtransferase activity"/>
    <property type="evidence" value="ECO:0007669"/>
    <property type="project" value="TreeGrafter"/>
</dbReference>
<dbReference type="InterPro" id="IPR035985">
    <property type="entry name" value="Ubiquitin-activating_enz"/>
</dbReference>
<evidence type="ECO:0000256" key="5">
    <source>
        <dbReference type="ARBA" id="ARBA00052218"/>
    </source>
</evidence>
<keyword evidence="13" id="KW-0812">Transmembrane</keyword>
<evidence type="ECO:0000256" key="12">
    <source>
        <dbReference type="ARBA" id="ARBA00078531"/>
    </source>
</evidence>
<evidence type="ECO:0000256" key="13">
    <source>
        <dbReference type="SAM" id="Phobius"/>
    </source>
</evidence>
<dbReference type="GO" id="GO:0005829">
    <property type="term" value="C:cytosol"/>
    <property type="evidence" value="ECO:0007669"/>
    <property type="project" value="TreeGrafter"/>
</dbReference>
<keyword evidence="4" id="KW-0067">ATP-binding</keyword>
<comment type="subunit">
    <text evidence="7">Homodimer. Forms a stable heterotetrameric complex of 2 MoeB and 2 MoaD during adenylation of MoaD.</text>
</comment>
<evidence type="ECO:0000313" key="15">
    <source>
        <dbReference type="EMBL" id="HJG87867.1"/>
    </source>
</evidence>
<dbReference type="CDD" id="cd00757">
    <property type="entry name" value="ThiF_MoeB_HesA_family"/>
    <property type="match status" value="1"/>
</dbReference>
<evidence type="ECO:0000256" key="3">
    <source>
        <dbReference type="ARBA" id="ARBA00022741"/>
    </source>
</evidence>
<feature type="domain" description="THIF-type NAD/FAD binding fold" evidence="14">
    <location>
        <begin position="5"/>
        <end position="223"/>
    </location>
</feature>
<evidence type="ECO:0000256" key="1">
    <source>
        <dbReference type="ARBA" id="ARBA00009919"/>
    </source>
</evidence>
<comment type="function">
    <text evidence="6">Catalyzes the adenylation by ATP of the carboxyl group of the C-terminal glycine of sulfur carrier protein MoaD.</text>
</comment>
<dbReference type="InterPro" id="IPR000594">
    <property type="entry name" value="ThiF_NAD_FAD-bd"/>
</dbReference>
<gene>
    <name evidence="15" type="ORF">K8U91_00115</name>
</gene>
<evidence type="ECO:0000256" key="6">
    <source>
        <dbReference type="ARBA" id="ARBA00055169"/>
    </source>
</evidence>
<evidence type="ECO:0000256" key="9">
    <source>
        <dbReference type="ARBA" id="ARBA00073635"/>
    </source>
</evidence>
<dbReference type="EMBL" id="DYUD01000001">
    <property type="protein sequence ID" value="HJG87867.1"/>
    <property type="molecule type" value="Genomic_DNA"/>
</dbReference>
<evidence type="ECO:0000313" key="16">
    <source>
        <dbReference type="Proteomes" id="UP000757103"/>
    </source>
</evidence>
<reference evidence="15" key="2">
    <citation type="submission" date="2021-09" db="EMBL/GenBank/DDBJ databases">
        <authorList>
            <person name="Gilroy R."/>
        </authorList>
    </citation>
    <scope>NUCLEOTIDE SEQUENCE</scope>
    <source>
        <strain evidence="15">CHK121-7720</strain>
    </source>
</reference>
<dbReference type="Gene3D" id="3.40.50.720">
    <property type="entry name" value="NAD(P)-binding Rossmann-like Domain"/>
    <property type="match status" value="1"/>
</dbReference>
<proteinExistence type="inferred from homology"/>
<dbReference type="FunFam" id="3.40.50.720:FF:000033">
    <property type="entry name" value="Adenylyltransferase and sulfurtransferase MOCS3"/>
    <property type="match status" value="1"/>
</dbReference>
<feature type="transmembrane region" description="Helical" evidence="13">
    <location>
        <begin position="27"/>
        <end position="54"/>
    </location>
</feature>
<keyword evidence="13" id="KW-1133">Transmembrane helix</keyword>
<dbReference type="PANTHER" id="PTHR10953">
    <property type="entry name" value="UBIQUITIN-ACTIVATING ENZYME E1"/>
    <property type="match status" value="1"/>
</dbReference>
<evidence type="ECO:0000256" key="11">
    <source>
        <dbReference type="ARBA" id="ARBA00075328"/>
    </source>
</evidence>
<dbReference type="AlphaFoldDB" id="A0A921MNX8"/>
<comment type="catalytic activity">
    <reaction evidence="5">
        <text>[molybdopterin-synthase sulfur-carrier protein]-C-terminal Gly-Gly + ATP + H(+) = [molybdopterin-synthase sulfur-carrier protein]-C-terminal Gly-Gly-AMP + diphosphate</text>
        <dbReference type="Rhea" id="RHEA:43616"/>
        <dbReference type="Rhea" id="RHEA-COMP:12159"/>
        <dbReference type="Rhea" id="RHEA-COMP:12202"/>
        <dbReference type="ChEBI" id="CHEBI:15378"/>
        <dbReference type="ChEBI" id="CHEBI:30616"/>
        <dbReference type="ChEBI" id="CHEBI:33019"/>
        <dbReference type="ChEBI" id="CHEBI:90618"/>
        <dbReference type="ChEBI" id="CHEBI:90778"/>
        <dbReference type="EC" id="2.7.7.80"/>
    </reaction>
</comment>
<reference evidence="15" key="1">
    <citation type="journal article" date="2021" name="PeerJ">
        <title>Extensive microbial diversity within the chicken gut microbiome revealed by metagenomics and culture.</title>
        <authorList>
            <person name="Gilroy R."/>
            <person name="Ravi A."/>
            <person name="Getino M."/>
            <person name="Pursley I."/>
            <person name="Horton D.L."/>
            <person name="Alikhan N.F."/>
            <person name="Baker D."/>
            <person name="Gharbi K."/>
            <person name="Hall N."/>
            <person name="Watson M."/>
            <person name="Adriaenssens E.M."/>
            <person name="Foster-Nyarko E."/>
            <person name="Jarju S."/>
            <person name="Secka A."/>
            <person name="Antonio M."/>
            <person name="Oren A."/>
            <person name="Chaudhuri R.R."/>
            <person name="La Ragione R."/>
            <person name="Hildebrand F."/>
            <person name="Pallen M.J."/>
        </authorList>
    </citation>
    <scope>NUCLEOTIDE SEQUENCE</scope>
    <source>
        <strain evidence="15">CHK121-7720</strain>
    </source>
</reference>
<evidence type="ECO:0000256" key="10">
    <source>
        <dbReference type="ARBA" id="ARBA00075110"/>
    </source>
</evidence>